<dbReference type="EC" id="3.1.26.5" evidence="6"/>
<dbReference type="HAMAP" id="MF_00754">
    <property type="entry name" value="RNase_P_1"/>
    <property type="match status" value="1"/>
</dbReference>
<dbReference type="InterPro" id="IPR023534">
    <property type="entry name" value="Rof/RNase_P-like"/>
</dbReference>
<protein>
    <recommendedName>
        <fullName evidence="6">Ribonuclease P protein component 1</fullName>
        <shortName evidence="6">RNase P component 1</shortName>
        <ecNumber evidence="6">3.1.26.5</ecNumber>
    </recommendedName>
    <alternativeName>
        <fullName evidence="6">Rpp29</fullName>
    </alternativeName>
</protein>
<dbReference type="GO" id="GO:0001682">
    <property type="term" value="P:tRNA 5'-leader removal"/>
    <property type="evidence" value="ECO:0007669"/>
    <property type="project" value="UniProtKB-UniRule"/>
</dbReference>
<proteinExistence type="inferred from homology"/>
<comment type="catalytic activity">
    <reaction evidence="6">
        <text>Endonucleolytic cleavage of RNA, removing 5'-extranucleotides from tRNA precursor.</text>
        <dbReference type="EC" id="3.1.26.5"/>
    </reaction>
</comment>
<evidence type="ECO:0000256" key="6">
    <source>
        <dbReference type="HAMAP-Rule" id="MF_00754"/>
    </source>
</evidence>
<evidence type="ECO:0000256" key="2">
    <source>
        <dbReference type="ARBA" id="ARBA00022694"/>
    </source>
</evidence>
<dbReference type="NCBIfam" id="NF046110">
    <property type="entry name" value="RNaseP1Mthb"/>
    <property type="match status" value="1"/>
</dbReference>
<dbReference type="STRING" id="1838285.SCAL_000138"/>
<dbReference type="InterPro" id="IPR036980">
    <property type="entry name" value="RNase_P/MRP_Rpp29_sf"/>
</dbReference>
<evidence type="ECO:0000313" key="7">
    <source>
        <dbReference type="EMBL" id="OFV68462.1"/>
    </source>
</evidence>
<dbReference type="SUPFAM" id="SSF101744">
    <property type="entry name" value="Rof/RNase P subunit-like"/>
    <property type="match status" value="1"/>
</dbReference>
<evidence type="ECO:0000313" key="8">
    <source>
        <dbReference type="Proteomes" id="UP000186940"/>
    </source>
</evidence>
<evidence type="ECO:0000256" key="3">
    <source>
        <dbReference type="ARBA" id="ARBA00022722"/>
    </source>
</evidence>
<keyword evidence="8" id="KW-1185">Reference proteome</keyword>
<dbReference type="SMART" id="SM00538">
    <property type="entry name" value="POP4"/>
    <property type="match status" value="1"/>
</dbReference>
<organism evidence="7 8">
    <name type="scientific">Candidatus Syntropharchaeum caldarium</name>
    <dbReference type="NCBI Taxonomy" id="1838285"/>
    <lineage>
        <taxon>Archaea</taxon>
        <taxon>Methanobacteriati</taxon>
        <taxon>Methanobacteriota</taxon>
        <taxon>Stenosarchaea group</taxon>
        <taxon>Methanomicrobia</taxon>
        <taxon>Methanosarcinales</taxon>
        <taxon>ANME-2 cluster</taxon>
        <taxon>Candidatus Syntropharchaeum</taxon>
    </lineage>
</organism>
<evidence type="ECO:0000256" key="5">
    <source>
        <dbReference type="ARBA" id="ARBA00022801"/>
    </source>
</evidence>
<evidence type="ECO:0000256" key="4">
    <source>
        <dbReference type="ARBA" id="ARBA00022759"/>
    </source>
</evidence>
<dbReference type="PATRIC" id="fig|1838285.3.peg.142"/>
<keyword evidence="5 6" id="KW-0378">Hydrolase</keyword>
<dbReference type="GO" id="GO:0004526">
    <property type="term" value="F:ribonuclease P activity"/>
    <property type="evidence" value="ECO:0007669"/>
    <property type="project" value="UniProtKB-UniRule"/>
</dbReference>
<keyword evidence="3 6" id="KW-0540">Nuclease</keyword>
<name>A0A1F2PC42_9EURY</name>
<sequence>MKITPNNLIYHELIGLDVVVEANTAKSMIGIAGKVVDETRNMLVIEKRGVEKMVPKSQSVFCFRMEDGSEVRVEGKLLLAKPEDRTGKLRR</sequence>
<accession>A0A1F2PC42</accession>
<keyword evidence="4 6" id="KW-0255">Endonuclease</keyword>
<gene>
    <name evidence="6" type="primary">rnp1</name>
    <name evidence="7" type="ORF">SCAL_000138</name>
</gene>
<dbReference type="InterPro" id="IPR002730">
    <property type="entry name" value="Rpp29/RNP1"/>
</dbReference>
<dbReference type="Pfam" id="PF01868">
    <property type="entry name" value="RNase_P-MRP_p29"/>
    <property type="match status" value="1"/>
</dbReference>
<dbReference type="Proteomes" id="UP000186940">
    <property type="component" value="Unassembled WGS sequence"/>
</dbReference>
<comment type="similarity">
    <text evidence="6">Belongs to the eukaryotic/archaeal RNase P protein component 1 family.</text>
</comment>
<reference evidence="7" key="1">
    <citation type="submission" date="2016-05" db="EMBL/GenBank/DDBJ databases">
        <title>Microbial consortia oxidize butane by reversing methanogenesis.</title>
        <authorList>
            <person name="Laso-Perez R."/>
            <person name="Richter M."/>
            <person name="Wegener G."/>
            <person name="Musat F."/>
        </authorList>
    </citation>
    <scope>NUCLEOTIDE SEQUENCE [LARGE SCALE GENOMIC DNA]</scope>
    <source>
        <strain evidence="7">BOX2</strain>
    </source>
</reference>
<comment type="subunit">
    <text evidence="6">Consists of a catalytic RNA component and at least 4-5 protein subunits.</text>
</comment>
<dbReference type="Gene3D" id="2.30.30.210">
    <property type="entry name" value="Ribonuclease P/MRP, subunit p29"/>
    <property type="match status" value="1"/>
</dbReference>
<comment type="subcellular location">
    <subcellularLocation>
        <location evidence="6">Cytoplasm</location>
    </subcellularLocation>
</comment>
<dbReference type="GO" id="GO:0005737">
    <property type="term" value="C:cytoplasm"/>
    <property type="evidence" value="ECO:0007669"/>
    <property type="project" value="UniProtKB-SubCell"/>
</dbReference>
<dbReference type="GO" id="GO:0030677">
    <property type="term" value="C:ribonuclease P complex"/>
    <property type="evidence" value="ECO:0007669"/>
    <property type="project" value="UniProtKB-UniRule"/>
</dbReference>
<keyword evidence="2 6" id="KW-0819">tRNA processing</keyword>
<dbReference type="InterPro" id="IPR023538">
    <property type="entry name" value="RNP1"/>
</dbReference>
<dbReference type="EMBL" id="LYOS01000001">
    <property type="protein sequence ID" value="OFV68462.1"/>
    <property type="molecule type" value="Genomic_DNA"/>
</dbReference>
<dbReference type="GO" id="GO:0003723">
    <property type="term" value="F:RNA binding"/>
    <property type="evidence" value="ECO:0007669"/>
    <property type="project" value="InterPro"/>
</dbReference>
<keyword evidence="1 6" id="KW-0963">Cytoplasm</keyword>
<dbReference type="AlphaFoldDB" id="A0A1F2PC42"/>
<comment type="caution">
    <text evidence="7">The sequence shown here is derived from an EMBL/GenBank/DDBJ whole genome shotgun (WGS) entry which is preliminary data.</text>
</comment>
<evidence type="ECO:0000256" key="1">
    <source>
        <dbReference type="ARBA" id="ARBA00022490"/>
    </source>
</evidence>
<comment type="function">
    <text evidence="6">Part of ribonuclease P, a protein complex that generates mature tRNA molecules by cleaving their 5'-ends.</text>
</comment>